<dbReference type="Gene3D" id="3.60.140.10">
    <property type="entry name" value="CNF1/YfiH-like putative cysteine hydrolases"/>
    <property type="match status" value="1"/>
</dbReference>
<organism evidence="11 12">
    <name type="scientific">Paraperlucidibaca baekdonensis</name>
    <dbReference type="NCBI Taxonomy" id="748120"/>
    <lineage>
        <taxon>Bacteria</taxon>
        <taxon>Pseudomonadati</taxon>
        <taxon>Pseudomonadota</taxon>
        <taxon>Gammaproteobacteria</taxon>
        <taxon>Moraxellales</taxon>
        <taxon>Moraxellaceae</taxon>
        <taxon>Paraperlucidibaca</taxon>
    </lineage>
</organism>
<dbReference type="Pfam" id="PF02578">
    <property type="entry name" value="Cu-oxidase_4"/>
    <property type="match status" value="1"/>
</dbReference>
<dbReference type="CDD" id="cd16833">
    <property type="entry name" value="YfiH"/>
    <property type="match status" value="1"/>
</dbReference>
<comment type="catalytic activity">
    <reaction evidence="8">
        <text>adenosine + phosphate = alpha-D-ribose 1-phosphate + adenine</text>
        <dbReference type="Rhea" id="RHEA:27642"/>
        <dbReference type="ChEBI" id="CHEBI:16335"/>
        <dbReference type="ChEBI" id="CHEBI:16708"/>
        <dbReference type="ChEBI" id="CHEBI:43474"/>
        <dbReference type="ChEBI" id="CHEBI:57720"/>
        <dbReference type="EC" id="2.4.2.1"/>
    </reaction>
    <physiologicalReaction direction="left-to-right" evidence="8">
        <dbReference type="Rhea" id="RHEA:27643"/>
    </physiologicalReaction>
</comment>
<dbReference type="InterPro" id="IPR038371">
    <property type="entry name" value="Cu_polyphenol_OxRdtase_sf"/>
</dbReference>
<dbReference type="GO" id="GO:0017061">
    <property type="term" value="F:S-methyl-5-thioadenosine phosphorylase activity"/>
    <property type="evidence" value="ECO:0007669"/>
    <property type="project" value="UniProtKB-EC"/>
</dbReference>
<dbReference type="RefSeq" id="WP_116207588.1">
    <property type="nucleotide sequence ID" value="NZ_QUNR01000001.1"/>
</dbReference>
<comment type="similarity">
    <text evidence="2 10">Belongs to the purine nucleoside phosphorylase YfiH/LACC1 family.</text>
</comment>
<dbReference type="InterPro" id="IPR003730">
    <property type="entry name" value="Cu_polyphenol_OxRdtase"/>
</dbReference>
<dbReference type="InterPro" id="IPR011324">
    <property type="entry name" value="Cytotoxic_necrot_fac-like_cat"/>
</dbReference>
<protein>
    <recommendedName>
        <fullName evidence="10">Purine nucleoside phosphorylase</fullName>
    </recommendedName>
</protein>
<gene>
    <name evidence="11" type="ORF">DFR26_0766</name>
</gene>
<evidence type="ECO:0000256" key="1">
    <source>
        <dbReference type="ARBA" id="ARBA00000553"/>
    </source>
</evidence>
<comment type="catalytic activity">
    <reaction evidence="9">
        <text>S-methyl-5'-thioadenosine + phosphate = 5-(methylsulfanyl)-alpha-D-ribose 1-phosphate + adenine</text>
        <dbReference type="Rhea" id="RHEA:11852"/>
        <dbReference type="ChEBI" id="CHEBI:16708"/>
        <dbReference type="ChEBI" id="CHEBI:17509"/>
        <dbReference type="ChEBI" id="CHEBI:43474"/>
        <dbReference type="ChEBI" id="CHEBI:58533"/>
        <dbReference type="EC" id="2.4.2.28"/>
    </reaction>
    <physiologicalReaction direction="left-to-right" evidence="9">
        <dbReference type="Rhea" id="RHEA:11853"/>
    </physiologicalReaction>
</comment>
<dbReference type="PANTHER" id="PTHR30616:SF2">
    <property type="entry name" value="PURINE NUCLEOSIDE PHOSPHORYLASE LACC1"/>
    <property type="match status" value="1"/>
</dbReference>
<dbReference type="AlphaFoldDB" id="A0A3E0HA74"/>
<dbReference type="OrthoDB" id="4279at2"/>
<evidence type="ECO:0000256" key="6">
    <source>
        <dbReference type="ARBA" id="ARBA00022833"/>
    </source>
</evidence>
<evidence type="ECO:0000256" key="10">
    <source>
        <dbReference type="RuleBase" id="RU361274"/>
    </source>
</evidence>
<dbReference type="GO" id="GO:0016787">
    <property type="term" value="F:hydrolase activity"/>
    <property type="evidence" value="ECO:0007669"/>
    <property type="project" value="UniProtKB-KW"/>
</dbReference>
<evidence type="ECO:0000313" key="12">
    <source>
        <dbReference type="Proteomes" id="UP000256774"/>
    </source>
</evidence>
<evidence type="ECO:0000313" key="11">
    <source>
        <dbReference type="EMBL" id="REH40565.1"/>
    </source>
</evidence>
<evidence type="ECO:0000256" key="8">
    <source>
        <dbReference type="ARBA" id="ARBA00048968"/>
    </source>
</evidence>
<dbReference type="SUPFAM" id="SSF64438">
    <property type="entry name" value="CNF1/YfiH-like putative cysteine hydrolases"/>
    <property type="match status" value="1"/>
</dbReference>
<evidence type="ECO:0000256" key="5">
    <source>
        <dbReference type="ARBA" id="ARBA00022801"/>
    </source>
</evidence>
<sequence>MSNEFPAPILDESQLIRADWPAPAHVHAWVTTRAGGLSQAPFDALNVGLHVDDDRHAVLDNRRRLTAFCQARGSQGALPWLNQVHGITVINDNQWPTADCAGNEPRCIDADASSTAQAGRALVVMTADCLPVFFTDSAGSRVALAHAGWRGLCAGIIEATAATFAPSQTLMAWLGPAIGSASFEVGDSVRMAFLDNAQAYDVTHAAGRDDEQCATSAAFVATRPGHYLADLYALARLRLLRVGVSAVYGGNFDTYSESSRFFSYRRVSRTGRMASVIWRT</sequence>
<dbReference type="Proteomes" id="UP000256774">
    <property type="component" value="Unassembled WGS sequence"/>
</dbReference>
<evidence type="ECO:0000256" key="9">
    <source>
        <dbReference type="ARBA" id="ARBA00049893"/>
    </source>
</evidence>
<comment type="catalytic activity">
    <reaction evidence="1">
        <text>inosine + phosphate = alpha-D-ribose 1-phosphate + hypoxanthine</text>
        <dbReference type="Rhea" id="RHEA:27646"/>
        <dbReference type="ChEBI" id="CHEBI:17368"/>
        <dbReference type="ChEBI" id="CHEBI:17596"/>
        <dbReference type="ChEBI" id="CHEBI:43474"/>
        <dbReference type="ChEBI" id="CHEBI:57720"/>
        <dbReference type="EC" id="2.4.2.1"/>
    </reaction>
    <physiologicalReaction direction="left-to-right" evidence="1">
        <dbReference type="Rhea" id="RHEA:27647"/>
    </physiologicalReaction>
</comment>
<evidence type="ECO:0000256" key="4">
    <source>
        <dbReference type="ARBA" id="ARBA00022723"/>
    </source>
</evidence>
<keyword evidence="6" id="KW-0862">Zinc</keyword>
<dbReference type="NCBIfam" id="TIGR00726">
    <property type="entry name" value="peptidoglycan editing factor PgeF"/>
    <property type="match status" value="1"/>
</dbReference>
<dbReference type="EMBL" id="QUNR01000001">
    <property type="protein sequence ID" value="REH40565.1"/>
    <property type="molecule type" value="Genomic_DNA"/>
</dbReference>
<name>A0A3E0HA74_9GAMM</name>
<accession>A0A3E0HA74</accession>
<dbReference type="GO" id="GO:0005507">
    <property type="term" value="F:copper ion binding"/>
    <property type="evidence" value="ECO:0007669"/>
    <property type="project" value="TreeGrafter"/>
</dbReference>
<keyword evidence="4" id="KW-0479">Metal-binding</keyword>
<evidence type="ECO:0000256" key="7">
    <source>
        <dbReference type="ARBA" id="ARBA00047989"/>
    </source>
</evidence>
<proteinExistence type="inferred from homology"/>
<evidence type="ECO:0000256" key="2">
    <source>
        <dbReference type="ARBA" id="ARBA00007353"/>
    </source>
</evidence>
<keyword evidence="3" id="KW-0808">Transferase</keyword>
<reference evidence="11 12" key="1">
    <citation type="submission" date="2018-08" db="EMBL/GenBank/DDBJ databases">
        <title>Genomic Encyclopedia of Type Strains, Phase IV (KMG-IV): sequencing the most valuable type-strain genomes for metagenomic binning, comparative biology and taxonomic classification.</title>
        <authorList>
            <person name="Goeker M."/>
        </authorList>
    </citation>
    <scope>NUCLEOTIDE SEQUENCE [LARGE SCALE GENOMIC DNA]</scope>
    <source>
        <strain evidence="11 12">DSM 26022</strain>
    </source>
</reference>
<dbReference type="PANTHER" id="PTHR30616">
    <property type="entry name" value="UNCHARACTERIZED PROTEIN YFIH"/>
    <property type="match status" value="1"/>
</dbReference>
<keyword evidence="12" id="KW-1185">Reference proteome</keyword>
<comment type="catalytic activity">
    <reaction evidence="7">
        <text>adenosine + H2O + H(+) = inosine + NH4(+)</text>
        <dbReference type="Rhea" id="RHEA:24408"/>
        <dbReference type="ChEBI" id="CHEBI:15377"/>
        <dbReference type="ChEBI" id="CHEBI:15378"/>
        <dbReference type="ChEBI" id="CHEBI:16335"/>
        <dbReference type="ChEBI" id="CHEBI:17596"/>
        <dbReference type="ChEBI" id="CHEBI:28938"/>
        <dbReference type="EC" id="3.5.4.4"/>
    </reaction>
    <physiologicalReaction direction="left-to-right" evidence="7">
        <dbReference type="Rhea" id="RHEA:24409"/>
    </physiologicalReaction>
</comment>
<keyword evidence="5" id="KW-0378">Hydrolase</keyword>
<evidence type="ECO:0000256" key="3">
    <source>
        <dbReference type="ARBA" id="ARBA00022679"/>
    </source>
</evidence>
<comment type="caution">
    <text evidence="11">The sequence shown here is derived from an EMBL/GenBank/DDBJ whole genome shotgun (WGS) entry which is preliminary data.</text>
</comment>